<keyword evidence="2" id="KW-0812">Transmembrane</keyword>
<evidence type="ECO:0000256" key="1">
    <source>
        <dbReference type="SAM" id="MobiDB-lite"/>
    </source>
</evidence>
<protein>
    <submittedName>
        <fullName evidence="3">Uncharacterized protein</fullName>
    </submittedName>
</protein>
<dbReference type="EMBL" id="JF805300">
    <property type="protein sequence ID" value="AEI30685.1"/>
    <property type="molecule type" value="Genomic_DNA"/>
</dbReference>
<proteinExistence type="predicted"/>
<keyword evidence="2" id="KW-0472">Membrane</keyword>
<reference evidence="3" key="1">
    <citation type="submission" date="2011-04" db="EMBL/GenBank/DDBJ databases">
        <title>Taxonomic and functional metagenomic profiling of the microbial community in the anoxic sediment of a brackish shallow lake (Laguna de Carrizo Central Spain).</title>
        <authorList>
            <consortium name="CONSOLIDER consortium CSD2007-00005"/>
            <person name="Guazzaroni M.-E."/>
            <person name="Richter M."/>
            <person name="Garcia-Salamanca A."/>
            <person name="Yarza P."/>
            <person name="Ferrer M."/>
        </authorList>
    </citation>
    <scope>NUCLEOTIDE SEQUENCE</scope>
</reference>
<gene>
    <name evidence="3" type="ORF">LDC_03174</name>
</gene>
<feature type="non-terminal residue" evidence="3">
    <location>
        <position position="110"/>
    </location>
</feature>
<dbReference type="AlphaFoldDB" id="F8UI28"/>
<evidence type="ECO:0000256" key="2">
    <source>
        <dbReference type="SAM" id="Phobius"/>
    </source>
</evidence>
<organism evidence="3">
    <name type="scientific">uncultured microorganism</name>
    <dbReference type="NCBI Taxonomy" id="358574"/>
    <lineage>
        <taxon>unclassified sequences</taxon>
        <taxon>environmental samples</taxon>
    </lineage>
</organism>
<sequence length="110" mass="11661">MSSPSFADTATGSRAAAPAAPTWDPDAATDPRRIALVTALVFLAAGLPSMVAWTLDERTILGANVWSKPIKFQLSFALHWLTIAWLLSCTDPAARASRGLRRWVLAGGAA</sequence>
<evidence type="ECO:0000313" key="3">
    <source>
        <dbReference type="EMBL" id="AEI30685.1"/>
    </source>
</evidence>
<name>F8UI28_9ZZZZ</name>
<feature type="compositionally biased region" description="Low complexity" evidence="1">
    <location>
        <begin position="7"/>
        <end position="28"/>
    </location>
</feature>
<accession>F8UI28</accession>
<feature type="region of interest" description="Disordered" evidence="1">
    <location>
        <begin position="1"/>
        <end position="28"/>
    </location>
</feature>
<keyword evidence="2" id="KW-1133">Transmembrane helix</keyword>
<feature type="transmembrane region" description="Helical" evidence="2">
    <location>
        <begin position="34"/>
        <end position="55"/>
    </location>
</feature>